<dbReference type="GO" id="GO:0003700">
    <property type="term" value="F:DNA-binding transcription factor activity"/>
    <property type="evidence" value="ECO:0007669"/>
    <property type="project" value="InterPro"/>
</dbReference>
<dbReference type="InterPro" id="IPR013656">
    <property type="entry name" value="PAS_4"/>
</dbReference>
<dbReference type="PRINTS" id="PR00032">
    <property type="entry name" value="HTHARAC"/>
</dbReference>
<evidence type="ECO:0000256" key="1">
    <source>
        <dbReference type="ARBA" id="ARBA00023015"/>
    </source>
</evidence>
<keyword evidence="5" id="KW-0614">Plasmid</keyword>
<keyword evidence="1" id="KW-0805">Transcription regulation</keyword>
<dbReference type="PROSITE" id="PS01124">
    <property type="entry name" value="HTH_ARAC_FAMILY_2"/>
    <property type="match status" value="1"/>
</dbReference>
<evidence type="ECO:0000256" key="2">
    <source>
        <dbReference type="ARBA" id="ARBA00023125"/>
    </source>
</evidence>
<keyword evidence="3" id="KW-0804">Transcription</keyword>
<accession>A0A221T0M2</accession>
<protein>
    <recommendedName>
        <fullName evidence="4">HTH araC/xylS-type domain-containing protein</fullName>
    </recommendedName>
</protein>
<dbReference type="InterPro" id="IPR050204">
    <property type="entry name" value="AraC_XylS_family_regulators"/>
</dbReference>
<feature type="domain" description="HTH araC/xylS-type" evidence="4">
    <location>
        <begin position="184"/>
        <end position="282"/>
    </location>
</feature>
<dbReference type="Gene3D" id="1.10.10.60">
    <property type="entry name" value="Homeodomain-like"/>
    <property type="match status" value="1"/>
</dbReference>
<organism evidence="5 6">
    <name type="scientific">Deinococcus ficus</name>
    <dbReference type="NCBI Taxonomy" id="317577"/>
    <lineage>
        <taxon>Bacteria</taxon>
        <taxon>Thermotogati</taxon>
        <taxon>Deinococcota</taxon>
        <taxon>Deinococci</taxon>
        <taxon>Deinococcales</taxon>
        <taxon>Deinococcaceae</taxon>
        <taxon>Deinococcus</taxon>
    </lineage>
</organism>
<reference evidence="5 6" key="1">
    <citation type="submission" date="2017-05" db="EMBL/GenBank/DDBJ databases">
        <title>The complete genome sequence of Deinococcus ficus isolated from the rhizosphere of the Ficus religiosa L. in Taiwan.</title>
        <authorList>
            <person name="Wu K.-M."/>
            <person name="Liao T.-L."/>
            <person name="Liu Y.-M."/>
            <person name="Young C.-C."/>
            <person name="Tsai S.-F."/>
        </authorList>
    </citation>
    <scope>NUCLEOTIDE SEQUENCE [LARGE SCALE GENOMIC DNA]</scope>
    <source>
        <strain evidence="5 6">CC-FR2-10</strain>
        <plasmid evidence="6">pdfi1</plasmid>
    </source>
</reference>
<dbReference type="Pfam" id="PF08448">
    <property type="entry name" value="PAS_4"/>
    <property type="match status" value="1"/>
</dbReference>
<dbReference type="EMBL" id="CP021082">
    <property type="protein sequence ID" value="ASN82435.1"/>
    <property type="molecule type" value="Genomic_DNA"/>
</dbReference>
<evidence type="ECO:0000259" key="4">
    <source>
        <dbReference type="PROSITE" id="PS01124"/>
    </source>
</evidence>
<dbReference type="InterPro" id="IPR009057">
    <property type="entry name" value="Homeodomain-like_sf"/>
</dbReference>
<dbReference type="SUPFAM" id="SSF55785">
    <property type="entry name" value="PYP-like sensor domain (PAS domain)"/>
    <property type="match status" value="1"/>
</dbReference>
<dbReference type="GO" id="GO:0043565">
    <property type="term" value="F:sequence-specific DNA binding"/>
    <property type="evidence" value="ECO:0007669"/>
    <property type="project" value="InterPro"/>
</dbReference>
<keyword evidence="6" id="KW-1185">Reference proteome</keyword>
<dbReference type="InterPro" id="IPR018060">
    <property type="entry name" value="HTH_AraC"/>
</dbReference>
<dbReference type="Proteomes" id="UP000259030">
    <property type="component" value="Plasmid pDFI1"/>
</dbReference>
<proteinExistence type="predicted"/>
<evidence type="ECO:0000256" key="3">
    <source>
        <dbReference type="ARBA" id="ARBA00023163"/>
    </source>
</evidence>
<dbReference type="InterPro" id="IPR035965">
    <property type="entry name" value="PAS-like_dom_sf"/>
</dbReference>
<dbReference type="SMART" id="SM00342">
    <property type="entry name" value="HTH_ARAC"/>
    <property type="match status" value="1"/>
</dbReference>
<dbReference type="InterPro" id="IPR000014">
    <property type="entry name" value="PAS"/>
</dbReference>
<keyword evidence="2" id="KW-0238">DNA-binding</keyword>
<dbReference type="PANTHER" id="PTHR46796">
    <property type="entry name" value="HTH-TYPE TRANSCRIPTIONAL ACTIVATOR RHAS-RELATED"/>
    <property type="match status" value="1"/>
</dbReference>
<evidence type="ECO:0000313" key="6">
    <source>
        <dbReference type="Proteomes" id="UP000259030"/>
    </source>
</evidence>
<geneLocation type="plasmid" evidence="6">
    <name>pdfi1</name>
</geneLocation>
<gene>
    <name evidence="5" type="ORF">DFI_14720</name>
</gene>
<name>A0A221T0M2_9DEIO</name>
<sequence length="301" mass="33032">MPADHACWGPCEGGESGFQAWQCCPREALPCPAAPPPTSRRPPVMHFPLPSTPTEWHQFAGTLFGVFDYVPDTVFFIKDADRRYLHANTTLLERLHCPDLAALVGKRVEEVFPGALSLSYAVQDSTVLQGGRLVEHLELHLYPSGAQGWCLTTKQPLRDEGGRIRALLGISRDVSLPAGEAGYARALRLIQEEYARPLSVLEIARAAGVSRATLQRQVKRACQLSPKQLLTRVRLDAGLRLLQTTDHTVGQIALECGYYDHSAFTRAFHAALGLTPAEYRALLQGRESGPDAHPEDAPARP</sequence>
<dbReference type="PANTHER" id="PTHR46796:SF13">
    <property type="entry name" value="HTH-TYPE TRANSCRIPTIONAL ACTIVATOR RHAS"/>
    <property type="match status" value="1"/>
</dbReference>
<evidence type="ECO:0000313" key="5">
    <source>
        <dbReference type="EMBL" id="ASN82435.1"/>
    </source>
</evidence>
<dbReference type="Pfam" id="PF12833">
    <property type="entry name" value="HTH_18"/>
    <property type="match status" value="1"/>
</dbReference>
<dbReference type="AlphaFoldDB" id="A0A221T0M2"/>
<dbReference type="KEGG" id="dfc:DFI_14720"/>
<dbReference type="Gene3D" id="3.30.450.20">
    <property type="entry name" value="PAS domain"/>
    <property type="match status" value="1"/>
</dbReference>
<dbReference type="CDD" id="cd00130">
    <property type="entry name" value="PAS"/>
    <property type="match status" value="1"/>
</dbReference>
<dbReference type="InterPro" id="IPR020449">
    <property type="entry name" value="Tscrpt_reg_AraC-type_HTH"/>
</dbReference>
<dbReference type="SUPFAM" id="SSF46689">
    <property type="entry name" value="Homeodomain-like"/>
    <property type="match status" value="2"/>
</dbReference>